<keyword evidence="2" id="KW-1185">Reference proteome</keyword>
<comment type="caution">
    <text evidence="1">The sequence shown here is derived from an EMBL/GenBank/DDBJ whole genome shotgun (WGS) entry which is preliminary data.</text>
</comment>
<protein>
    <submittedName>
        <fullName evidence="1">Uncharacterized protein</fullName>
    </submittedName>
</protein>
<dbReference type="AlphaFoldDB" id="A0A9P8TSC7"/>
<dbReference type="EMBL" id="JAEUBG010000133">
    <property type="protein sequence ID" value="KAH3688834.1"/>
    <property type="molecule type" value="Genomic_DNA"/>
</dbReference>
<proteinExistence type="predicted"/>
<gene>
    <name evidence="1" type="ORF">WICPIJ_000194</name>
</gene>
<reference evidence="1" key="1">
    <citation type="journal article" date="2021" name="Open Biol.">
        <title>Shared evolutionary footprints suggest mitochondrial oxidative damage underlies multiple complex I losses in fungi.</title>
        <authorList>
            <person name="Schikora-Tamarit M.A."/>
            <person name="Marcet-Houben M."/>
            <person name="Nosek J."/>
            <person name="Gabaldon T."/>
        </authorList>
    </citation>
    <scope>NUCLEOTIDE SEQUENCE</scope>
    <source>
        <strain evidence="1">CBS2887</strain>
    </source>
</reference>
<organism evidence="1 2">
    <name type="scientific">Wickerhamomyces pijperi</name>
    <name type="common">Yeast</name>
    <name type="synonym">Pichia pijperi</name>
    <dbReference type="NCBI Taxonomy" id="599730"/>
    <lineage>
        <taxon>Eukaryota</taxon>
        <taxon>Fungi</taxon>
        <taxon>Dikarya</taxon>
        <taxon>Ascomycota</taxon>
        <taxon>Saccharomycotina</taxon>
        <taxon>Saccharomycetes</taxon>
        <taxon>Phaffomycetales</taxon>
        <taxon>Wickerhamomycetaceae</taxon>
        <taxon>Wickerhamomyces</taxon>
    </lineage>
</organism>
<dbReference type="Proteomes" id="UP000774326">
    <property type="component" value="Unassembled WGS sequence"/>
</dbReference>
<dbReference type="PROSITE" id="PS00018">
    <property type="entry name" value="EF_HAND_1"/>
    <property type="match status" value="1"/>
</dbReference>
<accession>A0A9P8TSC7</accession>
<evidence type="ECO:0000313" key="2">
    <source>
        <dbReference type="Proteomes" id="UP000774326"/>
    </source>
</evidence>
<name>A0A9P8TSC7_WICPI</name>
<evidence type="ECO:0000313" key="1">
    <source>
        <dbReference type="EMBL" id="KAH3688834.1"/>
    </source>
</evidence>
<dbReference type="InterPro" id="IPR018247">
    <property type="entry name" value="EF_Hand_1_Ca_BS"/>
</dbReference>
<sequence length="167" mass="18846">MTISSASSVTLSLIEPSILKLTDSDNCLKMIEFFTNSSSLFQKDPEDIQFPNLRTIIVPELFNLGSIIVNVQSLEIPVQDILRGVHELLVGGVFDQDLNHHVERLHIQRIQLQKPDEIGPKTELLISDNSGDDVIQRSELGEFLVLLVDLRHSENDLQSLQQVKLHE</sequence>
<reference evidence="1" key="2">
    <citation type="submission" date="2021-01" db="EMBL/GenBank/DDBJ databases">
        <authorList>
            <person name="Schikora-Tamarit M.A."/>
        </authorList>
    </citation>
    <scope>NUCLEOTIDE SEQUENCE</scope>
    <source>
        <strain evidence="1">CBS2887</strain>
    </source>
</reference>